<dbReference type="PANTHER" id="PTHR42718:SF46">
    <property type="entry name" value="BLR6921 PROTEIN"/>
    <property type="match status" value="1"/>
</dbReference>
<dbReference type="PROSITE" id="PS50850">
    <property type="entry name" value="MFS"/>
    <property type="match status" value="1"/>
</dbReference>
<feature type="transmembrane region" description="Helical" evidence="8">
    <location>
        <begin position="249"/>
        <end position="271"/>
    </location>
</feature>
<feature type="transmembrane region" description="Helical" evidence="8">
    <location>
        <begin position="291"/>
        <end position="314"/>
    </location>
</feature>
<feature type="transmembrane region" description="Helical" evidence="8">
    <location>
        <begin position="356"/>
        <end position="376"/>
    </location>
</feature>
<evidence type="ECO:0000313" key="11">
    <source>
        <dbReference type="Proteomes" id="UP000277671"/>
    </source>
</evidence>
<evidence type="ECO:0000256" key="1">
    <source>
        <dbReference type="ARBA" id="ARBA00004651"/>
    </source>
</evidence>
<name>A0A495JEB4_9ACTN</name>
<dbReference type="PANTHER" id="PTHR42718">
    <property type="entry name" value="MAJOR FACILITATOR SUPERFAMILY MULTIDRUG TRANSPORTER MFSC"/>
    <property type="match status" value="1"/>
</dbReference>
<gene>
    <name evidence="10" type="ORF">BDK92_0979</name>
</gene>
<keyword evidence="5 8" id="KW-1133">Transmembrane helix</keyword>
<dbReference type="Gene3D" id="1.20.1720.10">
    <property type="entry name" value="Multidrug resistance protein D"/>
    <property type="match status" value="1"/>
</dbReference>
<feature type="transmembrane region" description="Helical" evidence="8">
    <location>
        <begin position="162"/>
        <end position="183"/>
    </location>
</feature>
<feature type="transmembrane region" description="Helical" evidence="8">
    <location>
        <begin position="36"/>
        <end position="59"/>
    </location>
</feature>
<dbReference type="AlphaFoldDB" id="A0A495JEB4"/>
<evidence type="ECO:0000313" key="10">
    <source>
        <dbReference type="EMBL" id="RKR86714.1"/>
    </source>
</evidence>
<feature type="transmembrane region" description="Helical" evidence="8">
    <location>
        <begin position="428"/>
        <end position="446"/>
    </location>
</feature>
<keyword evidence="11" id="KW-1185">Reference proteome</keyword>
<sequence>MPIDRNHVSDNLRPDMVGTDGPTPDPPERDPRRWKALILLCMTGFMVILDSQIVILALPSIERDLAVSASASQWVLSAYMLAFGGLLLFGGRLADLRGRRLMFIVGTALFLVSSLLCGLAWSMGVLIAGRVVQGVSAALLAPTALAILMTMFPEGPERNKALAFWSGVGGIGATSALLIGGPITDTLGWQWIFFINVPVAIGMLVFAPILLLESRNDGPRAYDPAGALTSTLGLVLLTGAIVWAPTRGWASGAVLGMLLGAVLLLGLFVVIERRSAAPLLPLRIFQSRLFVGGNLAMILFAMTTLGMSVSVTAYAQRVLGYTSMEFGLGMIAMTLMTLVGAWAGQAGVTKVGFRPVAAAAAVLMGLGAFLLSQVSVQGTYFGDLFPGLLVFGLGLGAGPVAAISAALSSVEPDVTGVASGATNSGFQIGGALGAALISAVVVSRGGDSTAPEQMTEGFRAGFAADLVIALACLIVALTLLRPLTRQSSGDGAAVDPTEARRR</sequence>
<feature type="transmembrane region" description="Helical" evidence="8">
    <location>
        <begin position="101"/>
        <end position="121"/>
    </location>
</feature>
<comment type="caution">
    <text evidence="10">The sequence shown here is derived from an EMBL/GenBank/DDBJ whole genome shotgun (WGS) entry which is preliminary data.</text>
</comment>
<keyword evidence="3" id="KW-1003">Cell membrane</keyword>
<organism evidence="10 11">
    <name type="scientific">Micromonospora pisi</name>
    <dbReference type="NCBI Taxonomy" id="589240"/>
    <lineage>
        <taxon>Bacteria</taxon>
        <taxon>Bacillati</taxon>
        <taxon>Actinomycetota</taxon>
        <taxon>Actinomycetes</taxon>
        <taxon>Micromonosporales</taxon>
        <taxon>Micromonosporaceae</taxon>
        <taxon>Micromonospora</taxon>
    </lineage>
</organism>
<feature type="transmembrane region" description="Helical" evidence="8">
    <location>
        <begin position="71"/>
        <end position="89"/>
    </location>
</feature>
<evidence type="ECO:0000256" key="2">
    <source>
        <dbReference type="ARBA" id="ARBA00022448"/>
    </source>
</evidence>
<feature type="transmembrane region" description="Helical" evidence="8">
    <location>
        <begin position="224"/>
        <end position="243"/>
    </location>
</feature>
<comment type="subcellular location">
    <subcellularLocation>
        <location evidence="1">Cell membrane</location>
        <topology evidence="1">Multi-pass membrane protein</topology>
    </subcellularLocation>
</comment>
<feature type="domain" description="Major facilitator superfamily (MFS) profile" evidence="9">
    <location>
        <begin position="36"/>
        <end position="487"/>
    </location>
</feature>
<dbReference type="GO" id="GO:0005886">
    <property type="term" value="C:plasma membrane"/>
    <property type="evidence" value="ECO:0007669"/>
    <property type="project" value="UniProtKB-SubCell"/>
</dbReference>
<feature type="transmembrane region" description="Helical" evidence="8">
    <location>
        <begin position="388"/>
        <end position="407"/>
    </location>
</feature>
<dbReference type="InterPro" id="IPR036259">
    <property type="entry name" value="MFS_trans_sf"/>
</dbReference>
<feature type="transmembrane region" description="Helical" evidence="8">
    <location>
        <begin position="326"/>
        <end position="344"/>
    </location>
</feature>
<keyword evidence="4 8" id="KW-0812">Transmembrane</keyword>
<evidence type="ECO:0000256" key="3">
    <source>
        <dbReference type="ARBA" id="ARBA00022475"/>
    </source>
</evidence>
<evidence type="ECO:0000259" key="9">
    <source>
        <dbReference type="PROSITE" id="PS50850"/>
    </source>
</evidence>
<evidence type="ECO:0000256" key="6">
    <source>
        <dbReference type="ARBA" id="ARBA00023136"/>
    </source>
</evidence>
<feature type="region of interest" description="Disordered" evidence="7">
    <location>
        <begin position="1"/>
        <end position="30"/>
    </location>
</feature>
<evidence type="ECO:0000256" key="8">
    <source>
        <dbReference type="SAM" id="Phobius"/>
    </source>
</evidence>
<feature type="transmembrane region" description="Helical" evidence="8">
    <location>
        <begin position="127"/>
        <end position="150"/>
    </location>
</feature>
<protein>
    <submittedName>
        <fullName evidence="10">EmrB/QacA subfamily drug resistance transporter</fullName>
    </submittedName>
</protein>
<evidence type="ECO:0000256" key="7">
    <source>
        <dbReference type="SAM" id="MobiDB-lite"/>
    </source>
</evidence>
<dbReference type="Proteomes" id="UP000277671">
    <property type="component" value="Unassembled WGS sequence"/>
</dbReference>
<dbReference type="InterPro" id="IPR020846">
    <property type="entry name" value="MFS_dom"/>
</dbReference>
<feature type="transmembrane region" description="Helical" evidence="8">
    <location>
        <begin position="458"/>
        <end position="480"/>
    </location>
</feature>
<evidence type="ECO:0000256" key="4">
    <source>
        <dbReference type="ARBA" id="ARBA00022692"/>
    </source>
</evidence>
<dbReference type="EMBL" id="RBKT01000001">
    <property type="protein sequence ID" value="RKR86714.1"/>
    <property type="molecule type" value="Genomic_DNA"/>
</dbReference>
<dbReference type="CDD" id="cd17321">
    <property type="entry name" value="MFS_MMR_MDR_like"/>
    <property type="match status" value="1"/>
</dbReference>
<dbReference type="Pfam" id="PF07690">
    <property type="entry name" value="MFS_1"/>
    <property type="match status" value="1"/>
</dbReference>
<dbReference type="SUPFAM" id="SSF103473">
    <property type="entry name" value="MFS general substrate transporter"/>
    <property type="match status" value="1"/>
</dbReference>
<keyword evidence="2" id="KW-0813">Transport</keyword>
<keyword evidence="6 8" id="KW-0472">Membrane</keyword>
<proteinExistence type="predicted"/>
<evidence type="ECO:0000256" key="5">
    <source>
        <dbReference type="ARBA" id="ARBA00022989"/>
    </source>
</evidence>
<accession>A0A495JEB4</accession>
<dbReference type="RefSeq" id="WP_246016820.1">
    <property type="nucleotide sequence ID" value="NZ_RBKT01000001.1"/>
</dbReference>
<dbReference type="InterPro" id="IPR011701">
    <property type="entry name" value="MFS"/>
</dbReference>
<feature type="compositionally biased region" description="Basic and acidic residues" evidence="7">
    <location>
        <begin position="1"/>
        <end position="13"/>
    </location>
</feature>
<dbReference type="Gene3D" id="1.20.1250.20">
    <property type="entry name" value="MFS general substrate transporter like domains"/>
    <property type="match status" value="1"/>
</dbReference>
<reference evidence="10 11" key="1">
    <citation type="submission" date="2018-10" db="EMBL/GenBank/DDBJ databases">
        <title>Sequencing the genomes of 1000 actinobacteria strains.</title>
        <authorList>
            <person name="Klenk H.-P."/>
        </authorList>
    </citation>
    <scope>NUCLEOTIDE SEQUENCE [LARGE SCALE GENOMIC DNA]</scope>
    <source>
        <strain evidence="10 11">DSM 45175</strain>
    </source>
</reference>
<feature type="transmembrane region" description="Helical" evidence="8">
    <location>
        <begin position="189"/>
        <end position="212"/>
    </location>
</feature>
<dbReference type="GO" id="GO:0022857">
    <property type="term" value="F:transmembrane transporter activity"/>
    <property type="evidence" value="ECO:0007669"/>
    <property type="project" value="InterPro"/>
</dbReference>